<evidence type="ECO:0000256" key="2">
    <source>
        <dbReference type="ARBA" id="ARBA00022692"/>
    </source>
</evidence>
<keyword evidence="2 5" id="KW-0812">Transmembrane</keyword>
<evidence type="ECO:0000313" key="7">
    <source>
        <dbReference type="EMBL" id="QTP61297.1"/>
    </source>
</evidence>
<keyword evidence="4 5" id="KW-0472">Membrane</keyword>
<sequence>MYRDVVKGRYRPPPWPAFGWMLAALAYLVSPLDLIPDWLLLLGVVDDMVVVGWLLTKVDRNLDAYRRWRGFPVMEEGDDEG</sequence>
<accession>A0ABX7WQ85</accession>
<evidence type="ECO:0000256" key="1">
    <source>
        <dbReference type="ARBA" id="ARBA00004127"/>
    </source>
</evidence>
<evidence type="ECO:0000259" key="6">
    <source>
        <dbReference type="Pfam" id="PF06803"/>
    </source>
</evidence>
<protein>
    <submittedName>
        <fullName evidence="7">DUF1232 domain-containing protein</fullName>
    </submittedName>
</protein>
<feature type="transmembrane region" description="Helical" evidence="5">
    <location>
        <begin position="12"/>
        <end position="32"/>
    </location>
</feature>
<evidence type="ECO:0000256" key="3">
    <source>
        <dbReference type="ARBA" id="ARBA00022989"/>
    </source>
</evidence>
<proteinExistence type="predicted"/>
<evidence type="ECO:0000256" key="4">
    <source>
        <dbReference type="ARBA" id="ARBA00023136"/>
    </source>
</evidence>
<organism evidence="7 8">
    <name type="scientific">Halomonas sulfidivorans</name>
    <dbReference type="NCBI Taxonomy" id="2733488"/>
    <lineage>
        <taxon>Bacteria</taxon>
        <taxon>Pseudomonadati</taxon>
        <taxon>Pseudomonadota</taxon>
        <taxon>Gammaproteobacteria</taxon>
        <taxon>Oceanospirillales</taxon>
        <taxon>Halomonadaceae</taxon>
        <taxon>Halomonas</taxon>
    </lineage>
</organism>
<name>A0ABX7WQ85_9GAMM</name>
<dbReference type="InterPro" id="IPR010652">
    <property type="entry name" value="DUF1232"/>
</dbReference>
<keyword evidence="3 5" id="KW-1133">Transmembrane helix</keyword>
<dbReference type="EMBL" id="CP053383">
    <property type="protein sequence ID" value="QTP61297.1"/>
    <property type="molecule type" value="Genomic_DNA"/>
</dbReference>
<feature type="domain" description="DUF1232" evidence="6">
    <location>
        <begin position="20"/>
        <end position="53"/>
    </location>
</feature>
<gene>
    <name evidence="7" type="ORF">HNO53_15115</name>
</gene>
<keyword evidence="8" id="KW-1185">Reference proteome</keyword>
<dbReference type="Pfam" id="PF06803">
    <property type="entry name" value="DUF1232"/>
    <property type="match status" value="1"/>
</dbReference>
<feature type="transmembrane region" description="Helical" evidence="5">
    <location>
        <begin position="38"/>
        <end position="56"/>
    </location>
</feature>
<evidence type="ECO:0000313" key="8">
    <source>
        <dbReference type="Proteomes" id="UP000671845"/>
    </source>
</evidence>
<reference evidence="7 8" key="1">
    <citation type="journal article" date="2021" name="Front. Microbiol.">
        <title>Aerobic Denitrification and Heterotrophic Sulfur Oxidation in the Genus Halomonas Revealed by Six Novel Species Characterizations and Genome-Based Analysis.</title>
        <authorList>
            <person name="Wang L."/>
            <person name="Shao Z."/>
        </authorList>
    </citation>
    <scope>NUCLEOTIDE SEQUENCE [LARGE SCALE GENOMIC DNA]</scope>
    <source>
        <strain evidence="7 8">MCCC 1A13718</strain>
    </source>
</reference>
<dbReference type="Proteomes" id="UP000671845">
    <property type="component" value="Chromosome"/>
</dbReference>
<evidence type="ECO:0000256" key="5">
    <source>
        <dbReference type="SAM" id="Phobius"/>
    </source>
</evidence>
<comment type="subcellular location">
    <subcellularLocation>
        <location evidence="1">Endomembrane system</location>
        <topology evidence="1">Multi-pass membrane protein</topology>
    </subcellularLocation>
</comment>